<keyword evidence="8" id="KW-1003">Cell membrane</keyword>
<proteinExistence type="inferred from homology"/>
<organism evidence="20 21">
    <name type="scientific">Acetobacter musti</name>
    <dbReference type="NCBI Taxonomy" id="864732"/>
    <lineage>
        <taxon>Bacteria</taxon>
        <taxon>Pseudomonadati</taxon>
        <taxon>Pseudomonadota</taxon>
        <taxon>Alphaproteobacteria</taxon>
        <taxon>Acetobacterales</taxon>
        <taxon>Acetobacteraceae</taxon>
        <taxon>Acetobacter</taxon>
    </lineage>
</organism>
<evidence type="ECO:0000256" key="16">
    <source>
        <dbReference type="ARBA" id="ARBA00023209"/>
    </source>
</evidence>
<comment type="catalytic activity">
    <reaction evidence="1 18">
        <text>a 1,2-diacyl-sn-glycero-3-phosphate + CTP + H(+) = a CDP-1,2-diacyl-sn-glycerol + diphosphate</text>
        <dbReference type="Rhea" id="RHEA:16229"/>
        <dbReference type="ChEBI" id="CHEBI:15378"/>
        <dbReference type="ChEBI" id="CHEBI:33019"/>
        <dbReference type="ChEBI" id="CHEBI:37563"/>
        <dbReference type="ChEBI" id="CHEBI:58332"/>
        <dbReference type="ChEBI" id="CHEBI:58608"/>
        <dbReference type="EC" id="2.7.7.41"/>
    </reaction>
</comment>
<feature type="transmembrane region" description="Helical" evidence="19">
    <location>
        <begin position="21"/>
        <end position="50"/>
    </location>
</feature>
<evidence type="ECO:0000256" key="12">
    <source>
        <dbReference type="ARBA" id="ARBA00022695"/>
    </source>
</evidence>
<evidence type="ECO:0000256" key="3">
    <source>
        <dbReference type="ARBA" id="ARBA00005119"/>
    </source>
</evidence>
<feature type="transmembrane region" description="Helical" evidence="19">
    <location>
        <begin position="172"/>
        <end position="192"/>
    </location>
</feature>
<keyword evidence="21" id="KW-1185">Reference proteome</keyword>
<dbReference type="InterPro" id="IPR000374">
    <property type="entry name" value="PC_trans"/>
</dbReference>
<comment type="similarity">
    <text evidence="5 18">Belongs to the CDS family.</text>
</comment>
<comment type="caution">
    <text evidence="20">The sequence shown here is derived from an EMBL/GenBank/DDBJ whole genome shotgun (WGS) entry which is preliminary data.</text>
</comment>
<evidence type="ECO:0000256" key="15">
    <source>
        <dbReference type="ARBA" id="ARBA00023136"/>
    </source>
</evidence>
<evidence type="ECO:0000256" key="17">
    <source>
        <dbReference type="ARBA" id="ARBA00023264"/>
    </source>
</evidence>
<feature type="transmembrane region" description="Helical" evidence="19">
    <location>
        <begin position="131"/>
        <end position="151"/>
    </location>
</feature>
<dbReference type="PANTHER" id="PTHR46382">
    <property type="entry name" value="PHOSPHATIDATE CYTIDYLYLTRANSFERASE"/>
    <property type="match status" value="1"/>
</dbReference>
<dbReference type="Pfam" id="PF01148">
    <property type="entry name" value="CTP_transf_1"/>
    <property type="match status" value="1"/>
</dbReference>
<sequence>MPVPETPRRGNATWSDLRPRLISAAVLIIIAGAAIQAGGLFYGALIIVAMCGMASELATLFGTSVRSWRGVLYIAWMGCAGIAALYGHWNAVPAFVMSAFIFGPPLWAGSAVIAAAGTALLWLRLCTPPGAWSVLFAIGVVVFSDSTAYITGRLVGGPKLAPRISPGKTRSGAMGGLAGALMAGIVVAALSGPADDDVMLRSAVWAVVLGIVAQAGDLAESAMKRALGVKDSGRLLPGHGGLLDRFDALLAVAPVAAALSLAARPGQGFWSVGPEDMWAAVLRLTGQ</sequence>
<comment type="pathway">
    <text evidence="3 18">Phospholipid metabolism; CDP-diacylglycerol biosynthesis; CDP-diacylglycerol from sn-glycerol 3-phosphate: step 3/3.</text>
</comment>
<evidence type="ECO:0000256" key="14">
    <source>
        <dbReference type="ARBA" id="ARBA00023098"/>
    </source>
</evidence>
<evidence type="ECO:0000256" key="2">
    <source>
        <dbReference type="ARBA" id="ARBA00004651"/>
    </source>
</evidence>
<dbReference type="EMBL" id="WOTB01000002">
    <property type="protein sequence ID" value="NHN83422.1"/>
    <property type="molecule type" value="Genomic_DNA"/>
</dbReference>
<evidence type="ECO:0000313" key="21">
    <source>
        <dbReference type="Proteomes" id="UP000635278"/>
    </source>
</evidence>
<gene>
    <name evidence="20" type="ORF">GOB93_02055</name>
</gene>
<evidence type="ECO:0000256" key="11">
    <source>
        <dbReference type="ARBA" id="ARBA00022692"/>
    </source>
</evidence>
<evidence type="ECO:0000313" key="20">
    <source>
        <dbReference type="EMBL" id="NHN83422.1"/>
    </source>
</evidence>
<evidence type="ECO:0000256" key="1">
    <source>
        <dbReference type="ARBA" id="ARBA00001698"/>
    </source>
</evidence>
<keyword evidence="9" id="KW-0444">Lipid biosynthesis</keyword>
<evidence type="ECO:0000256" key="7">
    <source>
        <dbReference type="ARBA" id="ARBA00019373"/>
    </source>
</evidence>
<accession>A0ABX0JMY4</accession>
<evidence type="ECO:0000256" key="18">
    <source>
        <dbReference type="RuleBase" id="RU003938"/>
    </source>
</evidence>
<evidence type="ECO:0000256" key="10">
    <source>
        <dbReference type="ARBA" id="ARBA00022679"/>
    </source>
</evidence>
<keyword evidence="16" id="KW-0594">Phospholipid biosynthesis</keyword>
<dbReference type="GO" id="GO:0016779">
    <property type="term" value="F:nucleotidyltransferase activity"/>
    <property type="evidence" value="ECO:0007669"/>
    <property type="project" value="UniProtKB-KW"/>
</dbReference>
<evidence type="ECO:0000256" key="13">
    <source>
        <dbReference type="ARBA" id="ARBA00022989"/>
    </source>
</evidence>
<keyword evidence="15 19" id="KW-0472">Membrane</keyword>
<feature type="transmembrane region" description="Helical" evidence="19">
    <location>
        <begin position="99"/>
        <end position="125"/>
    </location>
</feature>
<evidence type="ECO:0000256" key="19">
    <source>
        <dbReference type="SAM" id="Phobius"/>
    </source>
</evidence>
<dbReference type="Proteomes" id="UP000635278">
    <property type="component" value="Unassembled WGS sequence"/>
</dbReference>
<keyword evidence="17" id="KW-1208">Phospholipid metabolism</keyword>
<protein>
    <recommendedName>
        <fullName evidence="7 18">Phosphatidate cytidylyltransferase</fullName>
        <ecNumber evidence="6 18">2.7.7.41</ecNumber>
    </recommendedName>
</protein>
<dbReference type="PANTHER" id="PTHR46382:SF1">
    <property type="entry name" value="PHOSPHATIDATE CYTIDYLYLTRANSFERASE"/>
    <property type="match status" value="1"/>
</dbReference>
<dbReference type="PROSITE" id="PS01315">
    <property type="entry name" value="CDS"/>
    <property type="match status" value="1"/>
</dbReference>
<evidence type="ECO:0000256" key="5">
    <source>
        <dbReference type="ARBA" id="ARBA00010185"/>
    </source>
</evidence>
<evidence type="ECO:0000256" key="4">
    <source>
        <dbReference type="ARBA" id="ARBA00005189"/>
    </source>
</evidence>
<name>A0ABX0JMY4_9PROT</name>
<feature type="transmembrane region" description="Helical" evidence="19">
    <location>
        <begin position="70"/>
        <end position="87"/>
    </location>
</feature>
<keyword evidence="13 19" id="KW-1133">Transmembrane helix</keyword>
<evidence type="ECO:0000256" key="9">
    <source>
        <dbReference type="ARBA" id="ARBA00022516"/>
    </source>
</evidence>
<comment type="subcellular location">
    <subcellularLocation>
        <location evidence="2">Cell membrane</location>
        <topology evidence="2">Multi-pass membrane protein</topology>
    </subcellularLocation>
</comment>
<keyword evidence="14" id="KW-0443">Lipid metabolism</keyword>
<evidence type="ECO:0000256" key="6">
    <source>
        <dbReference type="ARBA" id="ARBA00012487"/>
    </source>
</evidence>
<keyword evidence="10 18" id="KW-0808">Transferase</keyword>
<keyword evidence="12 18" id="KW-0548">Nucleotidyltransferase</keyword>
<comment type="pathway">
    <text evidence="4">Lipid metabolism.</text>
</comment>
<evidence type="ECO:0000256" key="8">
    <source>
        <dbReference type="ARBA" id="ARBA00022475"/>
    </source>
</evidence>
<dbReference type="EC" id="2.7.7.41" evidence="6 18"/>
<reference evidence="20 21" key="1">
    <citation type="journal article" date="2020" name="Int. J. Syst. Evol. Microbiol.">
        <title>Novel acetic acid bacteria from cider fermentations: Acetobacter conturbans sp. nov. and Acetobacter fallax sp. nov.</title>
        <authorList>
            <person name="Sombolestani A.S."/>
            <person name="Cleenwerck I."/>
            <person name="Cnockaert M."/>
            <person name="Borremans W."/>
            <person name="Wieme A.D."/>
            <person name="De Vuyst L."/>
            <person name="Vandamme P."/>
        </authorList>
    </citation>
    <scope>NUCLEOTIDE SEQUENCE [LARGE SCALE GENOMIC DNA]</scope>
    <source>
        <strain evidence="20 21">LMG 30640</strain>
    </source>
</reference>
<keyword evidence="11 18" id="KW-0812">Transmembrane</keyword>